<evidence type="ECO:0000259" key="7">
    <source>
        <dbReference type="PROSITE" id="PS51675"/>
    </source>
</evidence>
<sequence>MSVSRGGQAPMQPHNSKHCLKKQKLELEKADITKTPPPQEQNSTQQKTDQSDLTKTTQEDQNGTKQKTDQFDLTKTPQQEQNVTKQTQNATSTDDVTPVVVSKRQIKRQQRHARWLEGKAERRRKQREKERTKRALGVVSSGPSRKALKHITMSTSSCRQRVVLDMSLEEHMDDRRLGQCLRQIGRCYSANRRAVRPLQLYVTSFGGRSETVMSQQAAYGNWDVNFKPKHYLDEFQKSDIVYLTSESPNVLEKLDDTKVYIIGGLVDYNRLKGHCFSLSREPGCDDCQFASRTVFGDANEEGVDD</sequence>
<dbReference type="Proteomes" id="UP000770661">
    <property type="component" value="Unassembled WGS sequence"/>
</dbReference>
<reference evidence="8" key="1">
    <citation type="submission" date="2020-07" db="EMBL/GenBank/DDBJ databases">
        <title>The High-quality genome of the commercially important snow crab, Chionoecetes opilio.</title>
        <authorList>
            <person name="Jeong J.-H."/>
            <person name="Ryu S."/>
        </authorList>
    </citation>
    <scope>NUCLEOTIDE SEQUENCE</scope>
    <source>
        <strain evidence="8">MADBK_172401_WGS</strain>
        <tissue evidence="8">Digestive gland</tissue>
    </source>
</reference>
<evidence type="ECO:0000256" key="5">
    <source>
        <dbReference type="ARBA" id="ARBA00048434"/>
    </source>
</evidence>
<feature type="compositionally biased region" description="Polar residues" evidence="6">
    <location>
        <begin position="73"/>
        <end position="90"/>
    </location>
</feature>
<dbReference type="InterPro" id="IPR028564">
    <property type="entry name" value="MT_TRM10-typ"/>
</dbReference>
<accession>A0A8J4Y5W1</accession>
<proteinExistence type="predicted"/>
<feature type="compositionally biased region" description="Basic residues" evidence="6">
    <location>
        <begin position="104"/>
        <end position="113"/>
    </location>
</feature>
<comment type="caution">
    <text evidence="8">The sequence shown here is derived from an EMBL/GenBank/DDBJ whole genome shotgun (WGS) entry which is preliminary data.</text>
</comment>
<dbReference type="AlphaFoldDB" id="A0A8J4Y5W1"/>
<dbReference type="GO" id="GO:0002939">
    <property type="term" value="P:tRNA N1-guanine methylation"/>
    <property type="evidence" value="ECO:0007669"/>
    <property type="project" value="TreeGrafter"/>
</dbReference>
<keyword evidence="9" id="KW-1185">Reference proteome</keyword>
<dbReference type="GO" id="GO:0052905">
    <property type="term" value="F:tRNA (guanosine(9)-N1)-methyltransferase activity"/>
    <property type="evidence" value="ECO:0007669"/>
    <property type="project" value="UniProtKB-EC"/>
</dbReference>
<dbReference type="InterPro" id="IPR007356">
    <property type="entry name" value="tRNA_m1G_MeTrfase_euk"/>
</dbReference>
<feature type="compositionally biased region" description="Polar residues" evidence="6">
    <location>
        <begin position="40"/>
        <end position="65"/>
    </location>
</feature>
<protein>
    <recommendedName>
        <fullName evidence="1">tRNA (guanine(9)-N(1))-methyltransferase</fullName>
        <ecNumber evidence="1">2.1.1.221</ecNumber>
    </recommendedName>
</protein>
<keyword evidence="2 8" id="KW-0489">Methyltransferase</keyword>
<feature type="compositionally biased region" description="Low complexity" evidence="6">
    <location>
        <begin position="91"/>
        <end position="102"/>
    </location>
</feature>
<organism evidence="8 9">
    <name type="scientific">Chionoecetes opilio</name>
    <name type="common">Atlantic snow crab</name>
    <name type="synonym">Cancer opilio</name>
    <dbReference type="NCBI Taxonomy" id="41210"/>
    <lineage>
        <taxon>Eukaryota</taxon>
        <taxon>Metazoa</taxon>
        <taxon>Ecdysozoa</taxon>
        <taxon>Arthropoda</taxon>
        <taxon>Crustacea</taxon>
        <taxon>Multicrustacea</taxon>
        <taxon>Malacostraca</taxon>
        <taxon>Eumalacostraca</taxon>
        <taxon>Eucarida</taxon>
        <taxon>Decapoda</taxon>
        <taxon>Pleocyemata</taxon>
        <taxon>Brachyura</taxon>
        <taxon>Eubrachyura</taxon>
        <taxon>Majoidea</taxon>
        <taxon>Majidae</taxon>
        <taxon>Chionoecetes</taxon>
    </lineage>
</organism>
<evidence type="ECO:0000313" key="8">
    <source>
        <dbReference type="EMBL" id="KAG0720763.1"/>
    </source>
</evidence>
<keyword evidence="3" id="KW-0808">Transferase</keyword>
<evidence type="ECO:0000256" key="3">
    <source>
        <dbReference type="ARBA" id="ARBA00022679"/>
    </source>
</evidence>
<dbReference type="EC" id="2.1.1.221" evidence="1"/>
<feature type="region of interest" description="Disordered" evidence="6">
    <location>
        <begin position="1"/>
        <end position="141"/>
    </location>
</feature>
<dbReference type="OrthoDB" id="278300at2759"/>
<comment type="catalytic activity">
    <reaction evidence="5">
        <text>guanosine(9) in tRNA + S-adenosyl-L-methionine = N(1)-methylguanosine(9) in tRNA + S-adenosyl-L-homocysteine + H(+)</text>
        <dbReference type="Rhea" id="RHEA:43156"/>
        <dbReference type="Rhea" id="RHEA-COMP:10367"/>
        <dbReference type="Rhea" id="RHEA-COMP:10368"/>
        <dbReference type="ChEBI" id="CHEBI:15378"/>
        <dbReference type="ChEBI" id="CHEBI:57856"/>
        <dbReference type="ChEBI" id="CHEBI:59789"/>
        <dbReference type="ChEBI" id="CHEBI:73542"/>
        <dbReference type="ChEBI" id="CHEBI:74269"/>
        <dbReference type="EC" id="2.1.1.221"/>
    </reaction>
</comment>
<evidence type="ECO:0000256" key="6">
    <source>
        <dbReference type="SAM" id="MobiDB-lite"/>
    </source>
</evidence>
<evidence type="ECO:0000256" key="2">
    <source>
        <dbReference type="ARBA" id="ARBA00022603"/>
    </source>
</evidence>
<evidence type="ECO:0000256" key="4">
    <source>
        <dbReference type="ARBA" id="ARBA00022691"/>
    </source>
</evidence>
<keyword evidence="4" id="KW-0949">S-adenosyl-L-methionine</keyword>
<gene>
    <name evidence="8" type="primary">trmt10a</name>
    <name evidence="8" type="ORF">GWK47_047806</name>
</gene>
<name>A0A8J4Y5W1_CHIOP</name>
<evidence type="ECO:0000256" key="1">
    <source>
        <dbReference type="ARBA" id="ARBA00012797"/>
    </source>
</evidence>
<dbReference type="GO" id="GO:0000049">
    <property type="term" value="F:tRNA binding"/>
    <property type="evidence" value="ECO:0007669"/>
    <property type="project" value="TreeGrafter"/>
</dbReference>
<evidence type="ECO:0000313" key="9">
    <source>
        <dbReference type="Proteomes" id="UP000770661"/>
    </source>
</evidence>
<dbReference type="EMBL" id="JACEEZ010012330">
    <property type="protein sequence ID" value="KAG0720763.1"/>
    <property type="molecule type" value="Genomic_DNA"/>
</dbReference>
<dbReference type="PANTHER" id="PTHR13563:SF13">
    <property type="entry name" value="TRNA METHYLTRANSFERASE 10 HOMOLOG A"/>
    <property type="match status" value="1"/>
</dbReference>
<feature type="domain" description="SAM-dependent MTase TRM10-type" evidence="7">
    <location>
        <begin position="143"/>
        <end position="305"/>
    </location>
</feature>
<feature type="compositionally biased region" description="Basic and acidic residues" evidence="6">
    <location>
        <begin position="23"/>
        <end position="32"/>
    </location>
</feature>
<dbReference type="PROSITE" id="PS51675">
    <property type="entry name" value="SAM_MT_TRM10"/>
    <property type="match status" value="1"/>
</dbReference>
<dbReference type="InterPro" id="IPR038459">
    <property type="entry name" value="MT_TRM10-typ_sf"/>
</dbReference>
<dbReference type="Gene3D" id="3.40.1280.30">
    <property type="match status" value="1"/>
</dbReference>
<dbReference type="GO" id="GO:0005654">
    <property type="term" value="C:nucleoplasm"/>
    <property type="evidence" value="ECO:0007669"/>
    <property type="project" value="TreeGrafter"/>
</dbReference>
<dbReference type="PANTHER" id="PTHR13563">
    <property type="entry name" value="TRNA (GUANINE-9-) METHYLTRANSFERASE"/>
    <property type="match status" value="1"/>
</dbReference>